<evidence type="ECO:0008006" key="4">
    <source>
        <dbReference type="Google" id="ProtNLM"/>
    </source>
</evidence>
<feature type="transmembrane region" description="Helical" evidence="1">
    <location>
        <begin position="98"/>
        <end position="116"/>
    </location>
</feature>
<keyword evidence="1" id="KW-0472">Membrane</keyword>
<feature type="transmembrane region" description="Helical" evidence="1">
    <location>
        <begin position="286"/>
        <end position="306"/>
    </location>
</feature>
<proteinExistence type="predicted"/>
<feature type="transmembrane region" description="Helical" evidence="1">
    <location>
        <begin position="123"/>
        <end position="144"/>
    </location>
</feature>
<accession>Q6ALI5</accession>
<sequence length="389" mass="41241">MKMDKCHRFRLTATSIGLGVMVSPDTFVGLGNFMGYTGRLGLWLIPAAMALFFVIAQSIENFTVATPFTLAVKFAAAVFLSTGILVSSGFVFNEVFVYWFPNFGFAFLLLGLVLGIQLAGPIVILRAQVLFIGTVLSALGILIVSGLSSTGPGVTGPAAQMVEVPGIGILSLPLLLWVGFDLAGAVNSKDSGKMPCLAAIAVAGLIFFLWGLVSISHLPLEKLADSGIPNMKVARIVLGQTGRIIMGIAVISGTLAAVNALFLGCDYTVKQLTERGKLPPWTAKPFVVPIFLGLAVGLMMALGMAGSEKLELWIRAAFLLWLLGYARQGYSLKKFLLASLLIAGGGAILFSGEAPLLTLFYMGCILLTGLILSLISNKMPHNHEKRSSL</sequence>
<feature type="transmembrane region" description="Helical" evidence="1">
    <location>
        <begin position="244"/>
        <end position="265"/>
    </location>
</feature>
<feature type="transmembrane region" description="Helical" evidence="1">
    <location>
        <begin position="71"/>
        <end position="92"/>
    </location>
</feature>
<dbReference type="Proteomes" id="UP000000602">
    <property type="component" value="Chromosome"/>
</dbReference>
<dbReference type="eggNOG" id="COG0833">
    <property type="taxonomic scope" value="Bacteria"/>
</dbReference>
<keyword evidence="1" id="KW-1133">Transmembrane helix</keyword>
<evidence type="ECO:0000256" key="1">
    <source>
        <dbReference type="SAM" id="Phobius"/>
    </source>
</evidence>
<feature type="transmembrane region" description="Helical" evidence="1">
    <location>
        <begin position="358"/>
        <end position="376"/>
    </location>
</feature>
<protein>
    <recommendedName>
        <fullName evidence="4">Amino acid permease</fullName>
    </recommendedName>
</protein>
<evidence type="ECO:0000313" key="2">
    <source>
        <dbReference type="EMBL" id="CAG36790.1"/>
    </source>
</evidence>
<reference evidence="3" key="1">
    <citation type="journal article" date="2004" name="Environ. Microbiol.">
        <title>The genome of Desulfotalea psychrophila, a sulfate-reducing bacterium from permanently cold Arctic sediments.</title>
        <authorList>
            <person name="Rabus R."/>
            <person name="Ruepp A."/>
            <person name="Frickey T."/>
            <person name="Rattei T."/>
            <person name="Fartmann B."/>
            <person name="Stark M."/>
            <person name="Bauer M."/>
            <person name="Zibat A."/>
            <person name="Lombardot T."/>
            <person name="Becker I."/>
            <person name="Amann J."/>
            <person name="Gellner K."/>
            <person name="Teeling H."/>
            <person name="Leuschner W.D."/>
            <person name="Gloeckner F.-O."/>
            <person name="Lupas A.N."/>
            <person name="Amann R."/>
            <person name="Klenk H.-P."/>
        </authorList>
    </citation>
    <scope>NUCLEOTIDE SEQUENCE [LARGE SCALE GENOMIC DNA]</scope>
    <source>
        <strain evidence="3">DSM 12343 / LSv54</strain>
    </source>
</reference>
<feature type="transmembrane region" description="Helical" evidence="1">
    <location>
        <begin position="196"/>
        <end position="215"/>
    </location>
</feature>
<dbReference type="HOGENOM" id="CLU_655048_0_0_7"/>
<feature type="transmembrane region" description="Helical" evidence="1">
    <location>
        <begin position="335"/>
        <end position="352"/>
    </location>
</feature>
<feature type="transmembrane region" description="Helical" evidence="1">
    <location>
        <begin position="164"/>
        <end position="184"/>
    </location>
</feature>
<keyword evidence="1" id="KW-0812">Transmembrane</keyword>
<dbReference type="KEGG" id="dps:DP2061"/>
<feature type="transmembrane region" description="Helical" evidence="1">
    <location>
        <begin position="40"/>
        <end position="59"/>
    </location>
</feature>
<name>Q6ALI5_DESPS</name>
<organism evidence="2 3">
    <name type="scientific">Desulfotalea psychrophila (strain LSv54 / DSM 12343)</name>
    <dbReference type="NCBI Taxonomy" id="177439"/>
    <lineage>
        <taxon>Bacteria</taxon>
        <taxon>Pseudomonadati</taxon>
        <taxon>Thermodesulfobacteriota</taxon>
        <taxon>Desulfobulbia</taxon>
        <taxon>Desulfobulbales</taxon>
        <taxon>Desulfocapsaceae</taxon>
        <taxon>Desulfotalea</taxon>
    </lineage>
</organism>
<gene>
    <name evidence="2" type="ordered locus">DP2061</name>
</gene>
<dbReference type="Gene3D" id="1.20.1740.10">
    <property type="entry name" value="Amino acid/polyamine transporter I"/>
    <property type="match status" value="1"/>
</dbReference>
<evidence type="ECO:0000313" key="3">
    <source>
        <dbReference type="Proteomes" id="UP000000602"/>
    </source>
</evidence>
<dbReference type="AlphaFoldDB" id="Q6ALI5"/>
<keyword evidence="3" id="KW-1185">Reference proteome</keyword>
<dbReference type="EMBL" id="CR522870">
    <property type="protein sequence ID" value="CAG36790.1"/>
    <property type="molecule type" value="Genomic_DNA"/>
</dbReference>